<evidence type="ECO:0000313" key="4">
    <source>
        <dbReference type="Proteomes" id="UP000826234"/>
    </source>
</evidence>
<proteinExistence type="predicted"/>
<evidence type="ECO:0000259" key="2">
    <source>
        <dbReference type="Pfam" id="PF21787"/>
    </source>
</evidence>
<comment type="caution">
    <text evidence="3">The sequence shown here is derived from an EMBL/GenBank/DDBJ whole genome shotgun (WGS) entry which is preliminary data.</text>
</comment>
<dbReference type="Pfam" id="PF12017">
    <property type="entry name" value="Tnp_P_element"/>
    <property type="match status" value="1"/>
</dbReference>
<feature type="domain" description="Transposable element P transposase-like RNase H" evidence="2">
    <location>
        <begin position="67"/>
        <end position="197"/>
    </location>
</feature>
<organism evidence="3 4">
    <name type="scientific">Phrynosoma platyrhinos</name>
    <name type="common">Desert horned lizard</name>
    <dbReference type="NCBI Taxonomy" id="52577"/>
    <lineage>
        <taxon>Eukaryota</taxon>
        <taxon>Metazoa</taxon>
        <taxon>Chordata</taxon>
        <taxon>Craniata</taxon>
        <taxon>Vertebrata</taxon>
        <taxon>Euteleostomi</taxon>
        <taxon>Lepidosauria</taxon>
        <taxon>Squamata</taxon>
        <taxon>Bifurcata</taxon>
        <taxon>Unidentata</taxon>
        <taxon>Episquamata</taxon>
        <taxon>Toxicofera</taxon>
        <taxon>Iguania</taxon>
        <taxon>Phrynosomatidae</taxon>
        <taxon>Phrynosomatinae</taxon>
        <taxon>Phrynosoma</taxon>
    </lineage>
</organism>
<accession>A0ABQ7STI8</accession>
<name>A0ABQ7STI8_PHRPL</name>
<keyword evidence="4" id="KW-1185">Reference proteome</keyword>
<evidence type="ECO:0000259" key="1">
    <source>
        <dbReference type="Pfam" id="PF12017"/>
    </source>
</evidence>
<reference evidence="3 4" key="1">
    <citation type="journal article" date="2022" name="Gigascience">
        <title>A chromosome-level genome assembly and annotation of the desert horned lizard, Phrynosoma platyrhinos, provides insight into chromosomal rearrangements among reptiles.</title>
        <authorList>
            <person name="Koochekian N."/>
            <person name="Ascanio A."/>
            <person name="Farleigh K."/>
            <person name="Card D.C."/>
            <person name="Schield D.R."/>
            <person name="Castoe T.A."/>
            <person name="Jezkova T."/>
        </authorList>
    </citation>
    <scope>NUCLEOTIDE SEQUENCE [LARGE SCALE GENOMIC DNA]</scope>
    <source>
        <strain evidence="3">NK-2021</strain>
    </source>
</reference>
<gene>
    <name evidence="3" type="ORF">JD844_021464</name>
</gene>
<dbReference type="Pfam" id="PF21787">
    <property type="entry name" value="TNP-like_RNaseH_N"/>
    <property type="match status" value="1"/>
</dbReference>
<feature type="non-terminal residue" evidence="3">
    <location>
        <position position="198"/>
    </location>
</feature>
<dbReference type="InterPro" id="IPR048365">
    <property type="entry name" value="TNP-like_RNaseH_N"/>
</dbReference>
<dbReference type="InterPro" id="IPR021896">
    <property type="entry name" value="THAP9-like_HTH"/>
</dbReference>
<protein>
    <submittedName>
        <fullName evidence="3">Uncharacterized protein</fullName>
    </submittedName>
</protein>
<dbReference type="Proteomes" id="UP000826234">
    <property type="component" value="Unassembled WGS sequence"/>
</dbReference>
<dbReference type="EMBL" id="JAIPUX010003289">
    <property type="protein sequence ID" value="KAH0620741.1"/>
    <property type="molecule type" value="Genomic_DNA"/>
</dbReference>
<sequence length="198" mass="22242">MLKSQFCDLQLNLQCEEAWCENYSAALCNFAVSLYLFSAKAYEFMKKTFQLPEATTLHMWLSNSDYKPGFSEQAFNALAERSQQQTFKMCSLLIGTMPLERRIYYDPSTKSLQSLVNFGAGNYDADEILAAGEALLFVAVGFQGQWIVPLGYFLLATLRGDIQAQLLRHCILKLYDVGVQVISVTSDATAPNIDTARR</sequence>
<feature type="domain" description="THAP9-like helix-turn-helix" evidence="1">
    <location>
        <begin position="1"/>
        <end position="60"/>
    </location>
</feature>
<evidence type="ECO:0000313" key="3">
    <source>
        <dbReference type="EMBL" id="KAH0620741.1"/>
    </source>
</evidence>